<dbReference type="GO" id="GO:0010468">
    <property type="term" value="P:regulation of gene expression"/>
    <property type="evidence" value="ECO:0007669"/>
    <property type="project" value="UniProtKB-ARBA"/>
</dbReference>
<protein>
    <recommendedName>
        <fullName evidence="5">K Homology domain-containing protein</fullName>
    </recommendedName>
</protein>
<dbReference type="SMART" id="SM00322">
    <property type="entry name" value="KH"/>
    <property type="match status" value="3"/>
</dbReference>
<dbReference type="Pfam" id="PF00013">
    <property type="entry name" value="KH_1"/>
    <property type="match status" value="3"/>
</dbReference>
<feature type="signal peptide" evidence="4">
    <location>
        <begin position="1"/>
        <end position="25"/>
    </location>
</feature>
<feature type="domain" description="K Homology" evidence="5">
    <location>
        <begin position="279"/>
        <end position="352"/>
    </location>
</feature>
<dbReference type="PANTHER" id="PTHR10288">
    <property type="entry name" value="KH DOMAIN CONTAINING RNA BINDING PROTEIN"/>
    <property type="match status" value="1"/>
</dbReference>
<evidence type="ECO:0000256" key="3">
    <source>
        <dbReference type="SAM" id="MobiDB-lite"/>
    </source>
</evidence>
<name>A0A7R9BCT1_9CRUS</name>
<dbReference type="EMBL" id="CAJPEX010000014">
    <property type="protein sequence ID" value="CAG0912403.1"/>
    <property type="molecule type" value="Genomic_DNA"/>
</dbReference>
<dbReference type="EMBL" id="OA882051">
    <property type="protein sequence ID" value="CAD7272251.1"/>
    <property type="molecule type" value="Genomic_DNA"/>
</dbReference>
<dbReference type="Proteomes" id="UP000678499">
    <property type="component" value="Unassembled WGS sequence"/>
</dbReference>
<gene>
    <name evidence="6" type="ORF">NMOB1V02_LOCUS193</name>
</gene>
<dbReference type="CDD" id="cd22400">
    <property type="entry name" value="KH-I_IGF2BP_rpt1"/>
    <property type="match status" value="1"/>
</dbReference>
<sequence>MGWCLSVCWAFVSACCACVTRPSLGSSDARWSAELMPEPRLLSTATRNLSAACHVDAEHYRVETTRLVEKNAEVHQSYESGDEGKGDAQGSSGSQNGGSRGKNSGRNKMMVPVLGANGATGTRQNDFPLRILVMGDMVGAIIGRQGSTIRHITQQTRASANFLFSPFAPPLNFNLDALLSVEEGRLERVDAVTRAADISNELWNLDFFILRVDVHRKDNSGSMEKAITIYGNPENCSNACKRILEVMQEEAKSTNKGVGPLLEPAICFLFCVYSSASSTDIPLKILAHNSLIGRIIGKAGNVIKKIMQDSDTKITVSSINDINSFNYERVITIKGAIENISKAEQMISQKLKASYENDLQQMTPTAVMFPGIHPMTMMSTPLGAGYGARPPMGFYGGPGGGPPGPPHPYGPPQTLYPPMHPGGAGPPGMINSHAPQNEEETVYMYVPNSAVGALIGTKGSFIRSIIRFSNASVKIAPLAQDQQVDAGYERQVTIVGNPEAQWRAQYMIFEKMREEGYNSHGMEEVRLTVEIFVPSSQEEGAETRVWALTLPRTSLRPTVFNKLTNFAGVPMKTDERKQASSLSK</sequence>
<proteinExistence type="predicted"/>
<dbReference type="OrthoDB" id="752362at2759"/>
<evidence type="ECO:0000313" key="7">
    <source>
        <dbReference type="Proteomes" id="UP000678499"/>
    </source>
</evidence>
<dbReference type="InterPro" id="IPR004088">
    <property type="entry name" value="KH_dom_type_1"/>
</dbReference>
<dbReference type="AlphaFoldDB" id="A0A7R9BCT1"/>
<evidence type="ECO:0000256" key="4">
    <source>
        <dbReference type="SAM" id="SignalP"/>
    </source>
</evidence>
<evidence type="ECO:0000256" key="2">
    <source>
        <dbReference type="PROSITE-ProRule" id="PRU00117"/>
    </source>
</evidence>
<feature type="region of interest" description="Disordered" evidence="3">
    <location>
        <begin position="74"/>
        <end position="109"/>
    </location>
</feature>
<evidence type="ECO:0000259" key="5">
    <source>
        <dbReference type="SMART" id="SM00322"/>
    </source>
</evidence>
<feature type="domain" description="K Homology" evidence="5">
    <location>
        <begin position="438"/>
        <end position="513"/>
    </location>
</feature>
<keyword evidence="1" id="KW-0677">Repeat</keyword>
<dbReference type="GO" id="GO:0003723">
    <property type="term" value="F:RNA binding"/>
    <property type="evidence" value="ECO:0007669"/>
    <property type="project" value="UniProtKB-UniRule"/>
</dbReference>
<dbReference type="CDD" id="cd22402">
    <property type="entry name" value="KH-I_IGF2BP_rpt3"/>
    <property type="match status" value="1"/>
</dbReference>
<evidence type="ECO:0000256" key="1">
    <source>
        <dbReference type="ARBA" id="ARBA00022737"/>
    </source>
</evidence>
<reference evidence="6" key="1">
    <citation type="submission" date="2020-11" db="EMBL/GenBank/DDBJ databases">
        <authorList>
            <person name="Tran Van P."/>
        </authorList>
    </citation>
    <scope>NUCLEOTIDE SEQUENCE</scope>
</reference>
<dbReference type="Gene3D" id="3.30.1370.10">
    <property type="entry name" value="K Homology domain, type 1"/>
    <property type="match status" value="2"/>
</dbReference>
<feature type="chain" id="PRO_5036209892" description="K Homology domain-containing protein" evidence="4">
    <location>
        <begin position="26"/>
        <end position="584"/>
    </location>
</feature>
<dbReference type="Gene3D" id="3.30.310.210">
    <property type="match status" value="1"/>
</dbReference>
<keyword evidence="7" id="KW-1185">Reference proteome</keyword>
<feature type="domain" description="K Homology" evidence="5">
    <location>
        <begin position="125"/>
        <end position="248"/>
    </location>
</feature>
<evidence type="ECO:0000313" key="6">
    <source>
        <dbReference type="EMBL" id="CAD7272251.1"/>
    </source>
</evidence>
<dbReference type="InterPro" id="IPR004087">
    <property type="entry name" value="KH_dom"/>
</dbReference>
<dbReference type="CDD" id="cd22401">
    <property type="entry name" value="KH-I_IGF2BP_rpt2"/>
    <property type="match status" value="1"/>
</dbReference>
<dbReference type="InterPro" id="IPR036612">
    <property type="entry name" value="KH_dom_type_1_sf"/>
</dbReference>
<keyword evidence="4" id="KW-0732">Signal</keyword>
<organism evidence="6">
    <name type="scientific">Notodromas monacha</name>
    <dbReference type="NCBI Taxonomy" id="399045"/>
    <lineage>
        <taxon>Eukaryota</taxon>
        <taxon>Metazoa</taxon>
        <taxon>Ecdysozoa</taxon>
        <taxon>Arthropoda</taxon>
        <taxon>Crustacea</taxon>
        <taxon>Oligostraca</taxon>
        <taxon>Ostracoda</taxon>
        <taxon>Podocopa</taxon>
        <taxon>Podocopida</taxon>
        <taxon>Cypridocopina</taxon>
        <taxon>Cypridoidea</taxon>
        <taxon>Cyprididae</taxon>
        <taxon>Notodromas</taxon>
    </lineage>
</organism>
<dbReference type="SUPFAM" id="SSF54791">
    <property type="entry name" value="Eukaryotic type KH-domain (KH-domain type I)"/>
    <property type="match status" value="3"/>
</dbReference>
<dbReference type="PROSITE" id="PS50084">
    <property type="entry name" value="KH_TYPE_1"/>
    <property type="match status" value="3"/>
</dbReference>
<accession>A0A7R9BCT1</accession>
<keyword evidence="2" id="KW-0694">RNA-binding</keyword>